<dbReference type="Proteomes" id="UP001348817">
    <property type="component" value="Chromosome"/>
</dbReference>
<sequence>MRNFLLAVCLVLGFNASKAQFKVVERFSSSDIQNEKSFGNVSARLSGANILAVGAQGDRADAVRSGAVYLFHKGKQLQKLKSPSPSLNQAFGFSLATAGEELYIGAPGMLGFARYSKNKGKLWVAKKNGFGKYEIKEEVESPSSRENDFFGYSIQATKEQLFVSSPKFKSRSQGQVFVYTKAPESGKWQVTEKIEPDTHSRTFGADIFVQKNWMAVTAPWEGNDGQGACYIYKYRNSENRWVYHQKIDGGDRRYLGSDVAIDGDYLAIGSDQAGVCGQVKVFKLDRKADEWKLLKVLEPRSHGAIYGFGTSVSLRNGMLAVGAPRWDDKRGCVYVYDIYGDQVDDLKRVYTSEFHERMSYGARLGHSVRFEENGDLVCGAIGNEYRVGDVLVFRRDCSEPKVEIMHSSDGRAVAPVNLDNDEKLEITYTIGENHYYKEYESRSVKVPNQTSNLKVRKRCSARSSSSWVTLSENETSKGDLRKIADEGNFPLQKSSDGLSVNRQKLDFGTVKVGDGVSVPLDILNKSDHLIPISVEIEGAGTSYSLLRNELKANQNTVMTLTFRPEEEGLVNGFVKIFDKRNNKTHFTTFKGKAYRPKSPQLVLPKRIDLGKVPMGQEYLGELTVRNTGDGELSVSGIDNPSTILKFSETIFTVSPNSERKLTYSLKPKRSGYFSNSVVFRTNSGEGATILPIVANFENGSLRLEVKKFHDLGSLTLGETKKYTVNLKNTGEQAFTIKEIESPSFVKSRVSDLELSKGERATLNLQIKPRVSGRQRFDITLNYGDSIAVMKFVSNVEIGGNSTRIKASGVVISPVFFDQRCLLNLSSLKVGAVDFSIEKIDGKVFYSEIIQDANGKFVNVPLDELKLEKGHYILKVKNKGILKGQGSLLIN</sequence>
<evidence type="ECO:0000313" key="8">
    <source>
        <dbReference type="EMBL" id="BDD09444.1"/>
    </source>
</evidence>
<evidence type="ECO:0000313" key="9">
    <source>
        <dbReference type="Proteomes" id="UP001348817"/>
    </source>
</evidence>
<comment type="subcellular location">
    <subcellularLocation>
        <location evidence="1">Cell projection</location>
        <location evidence="1">Cilium</location>
    </subcellularLocation>
    <subcellularLocation>
        <location evidence="2">Cytoplasm</location>
    </subcellularLocation>
</comment>
<feature type="domain" description="Abnormal spindle-like microcephaly-associated protein ASH" evidence="6">
    <location>
        <begin position="503"/>
        <end position="584"/>
    </location>
</feature>
<dbReference type="PANTHER" id="PTHR36220:SF1">
    <property type="entry name" value="GAMMA TUBULIN COMPLEX COMPONENT C-TERMINAL DOMAIN-CONTAINING PROTEIN"/>
    <property type="match status" value="1"/>
</dbReference>
<evidence type="ECO:0000259" key="6">
    <source>
        <dbReference type="Pfam" id="PF15780"/>
    </source>
</evidence>
<dbReference type="InterPro" id="IPR011043">
    <property type="entry name" value="Gal_Oxase/kelch_b-propeller"/>
</dbReference>
<dbReference type="InterPro" id="IPR031549">
    <property type="entry name" value="ASH"/>
</dbReference>
<evidence type="ECO:0000256" key="4">
    <source>
        <dbReference type="ARBA" id="ARBA00023069"/>
    </source>
</evidence>
<reference evidence="8 9" key="1">
    <citation type="submission" date="2021-12" db="EMBL/GenBank/DDBJ databases">
        <title>Genome sequencing of bacteria with rrn-lacking chromosome and rrn-plasmid.</title>
        <authorList>
            <person name="Anda M."/>
            <person name="Iwasaki W."/>
        </authorList>
    </citation>
    <scope>NUCLEOTIDE SEQUENCE [LARGE SCALE GENOMIC DNA]</scope>
    <source>
        <strain evidence="8 9">DSM 100852</strain>
    </source>
</reference>
<keyword evidence="5" id="KW-0966">Cell projection</keyword>
<name>A0AAU9CSN0_9BACT</name>
<keyword evidence="4" id="KW-0969">Cilium</keyword>
<protein>
    <recommendedName>
        <fullName evidence="10">Choice-of-anchor D domain-containing protein</fullName>
    </recommendedName>
</protein>
<dbReference type="Gene3D" id="2.60.40.10">
    <property type="entry name" value="Immunoglobulins"/>
    <property type="match status" value="3"/>
</dbReference>
<evidence type="ECO:0008006" key="10">
    <source>
        <dbReference type="Google" id="ProtNLM"/>
    </source>
</evidence>
<keyword evidence="9" id="KW-1185">Reference proteome</keyword>
<accession>A0AAU9CSN0</accession>
<dbReference type="Pfam" id="PF15780">
    <property type="entry name" value="ASH"/>
    <property type="match status" value="1"/>
</dbReference>
<evidence type="ECO:0000256" key="1">
    <source>
        <dbReference type="ARBA" id="ARBA00004138"/>
    </source>
</evidence>
<keyword evidence="3" id="KW-0963">Cytoplasm</keyword>
<dbReference type="Pfam" id="PF22544">
    <property type="entry name" value="HYDIN_VesB_CFA65-like_Ig"/>
    <property type="match status" value="2"/>
</dbReference>
<evidence type="ECO:0000259" key="7">
    <source>
        <dbReference type="Pfam" id="PF22544"/>
    </source>
</evidence>
<feature type="domain" description="HYDIN/VesB/CFA65-like Ig-like" evidence="7">
    <location>
        <begin position="599"/>
        <end position="687"/>
    </location>
</feature>
<feature type="domain" description="HYDIN/VesB/CFA65-like Ig-like" evidence="7">
    <location>
        <begin position="703"/>
        <end position="784"/>
    </location>
</feature>
<evidence type="ECO:0000256" key="5">
    <source>
        <dbReference type="ARBA" id="ARBA00023273"/>
    </source>
</evidence>
<dbReference type="EMBL" id="AP025314">
    <property type="protein sequence ID" value="BDD09444.1"/>
    <property type="molecule type" value="Genomic_DNA"/>
</dbReference>
<organism evidence="8 9">
    <name type="scientific">Fulvitalea axinellae</name>
    <dbReference type="NCBI Taxonomy" id="1182444"/>
    <lineage>
        <taxon>Bacteria</taxon>
        <taxon>Pseudomonadati</taxon>
        <taxon>Bacteroidota</taxon>
        <taxon>Cytophagia</taxon>
        <taxon>Cytophagales</taxon>
        <taxon>Persicobacteraceae</taxon>
        <taxon>Fulvitalea</taxon>
    </lineage>
</organism>
<dbReference type="GO" id="GO:0005737">
    <property type="term" value="C:cytoplasm"/>
    <property type="evidence" value="ECO:0007669"/>
    <property type="project" value="UniProtKB-SubCell"/>
</dbReference>
<evidence type="ECO:0000256" key="2">
    <source>
        <dbReference type="ARBA" id="ARBA00004496"/>
    </source>
</evidence>
<gene>
    <name evidence="8" type="ORF">FUAX_18760</name>
</gene>
<dbReference type="SUPFAM" id="SSF50965">
    <property type="entry name" value="Galactose oxidase, central domain"/>
    <property type="match status" value="1"/>
</dbReference>
<dbReference type="InterPro" id="IPR053879">
    <property type="entry name" value="HYDIN_VesB_CFA65-like_Ig"/>
</dbReference>
<proteinExistence type="predicted"/>
<evidence type="ECO:0000256" key="3">
    <source>
        <dbReference type="ARBA" id="ARBA00022490"/>
    </source>
</evidence>
<dbReference type="InterPro" id="IPR028994">
    <property type="entry name" value="Integrin_alpha_N"/>
</dbReference>
<dbReference type="RefSeq" id="WP_338394645.1">
    <property type="nucleotide sequence ID" value="NZ_AP025314.1"/>
</dbReference>
<dbReference type="KEGG" id="fax:FUAX_18760"/>
<dbReference type="AlphaFoldDB" id="A0AAU9CSN0"/>
<dbReference type="PANTHER" id="PTHR36220">
    <property type="entry name" value="UNNAMED PRODUCT"/>
    <property type="match status" value="1"/>
</dbReference>
<dbReference type="InterPro" id="IPR013783">
    <property type="entry name" value="Ig-like_fold"/>
</dbReference>
<dbReference type="NCBIfam" id="NF012200">
    <property type="entry name" value="choice_anch_D"/>
    <property type="match status" value="2"/>
</dbReference>
<dbReference type="Gene3D" id="2.130.10.130">
    <property type="entry name" value="Integrin alpha, N-terminal"/>
    <property type="match status" value="1"/>
</dbReference>